<dbReference type="PANTHER" id="PTHR36761:SF2">
    <property type="entry name" value="ORF03 PROTEIN"/>
    <property type="match status" value="1"/>
</dbReference>
<protein>
    <submittedName>
        <fullName evidence="1">Uncharacterized protein</fullName>
    </submittedName>
</protein>
<gene>
    <name evidence="1" type="ORF">DSPE1174_LOCUS9907</name>
</gene>
<sequence>MMVSDHGFDPRDKVKMWGVWLDADLVGRKAGKNQAAFLTDEVDDDTMAERIFSVGVTQMKLGEYAAAGGLFNRAVGLVGGSSSRRGGEIALWEAQAVHANGDVAAALRLLKGLEQHMDSSVGKVAGEIRYIFEAPKLEMDPDNMVKIPDLSRLDDWDSKRDMRFATQTTGGPVREFKKPPKKHSLEWVKEQRNEPPAEIDPVQFCLLLSLAVGSIFLFR</sequence>
<dbReference type="AlphaFoldDB" id="A0A7S2BU02"/>
<accession>A0A7S2BU02</accession>
<dbReference type="PANTHER" id="PTHR36761">
    <property type="entry name" value="ORF03 PROTEIN"/>
    <property type="match status" value="1"/>
</dbReference>
<reference evidence="1" key="1">
    <citation type="submission" date="2021-01" db="EMBL/GenBank/DDBJ databases">
        <authorList>
            <person name="Corre E."/>
            <person name="Pelletier E."/>
            <person name="Niang G."/>
            <person name="Scheremetjew M."/>
            <person name="Finn R."/>
            <person name="Kale V."/>
            <person name="Holt S."/>
            <person name="Cochrane G."/>
            <person name="Meng A."/>
            <person name="Brown T."/>
            <person name="Cohen L."/>
        </authorList>
    </citation>
    <scope>NUCLEOTIDE SEQUENCE</scope>
    <source>
        <strain evidence="1">CCMP1381</strain>
    </source>
</reference>
<proteinExistence type="predicted"/>
<dbReference type="EMBL" id="HBGS01018946">
    <property type="protein sequence ID" value="CAD9406187.1"/>
    <property type="molecule type" value="Transcribed_RNA"/>
</dbReference>
<name>A0A7S2BU02_9STRA</name>
<evidence type="ECO:0000313" key="1">
    <source>
        <dbReference type="EMBL" id="CAD9406187.1"/>
    </source>
</evidence>
<organism evidence="1">
    <name type="scientific">Octactis speculum</name>
    <dbReference type="NCBI Taxonomy" id="3111310"/>
    <lineage>
        <taxon>Eukaryota</taxon>
        <taxon>Sar</taxon>
        <taxon>Stramenopiles</taxon>
        <taxon>Ochrophyta</taxon>
        <taxon>Dictyochophyceae</taxon>
        <taxon>Dictyochales</taxon>
        <taxon>Dictyochaceae</taxon>
        <taxon>Octactis</taxon>
    </lineage>
</organism>